<dbReference type="SUPFAM" id="SSF51726">
    <property type="entry name" value="UROD/MetE-like"/>
    <property type="match status" value="1"/>
</dbReference>
<dbReference type="GO" id="GO:0008270">
    <property type="term" value="F:zinc ion binding"/>
    <property type="evidence" value="ECO:0007669"/>
    <property type="project" value="InterPro"/>
</dbReference>
<dbReference type="Gene3D" id="3.20.20.210">
    <property type="match status" value="1"/>
</dbReference>
<accession>A0A0J6ECD4</accession>
<dbReference type="NCBIfam" id="NF005085">
    <property type="entry name" value="PRK06520.1"/>
    <property type="match status" value="1"/>
</dbReference>
<dbReference type="EMBL" id="LECW02000045">
    <property type="protein sequence ID" value="KRT90041.1"/>
    <property type="molecule type" value="Genomic_DNA"/>
</dbReference>
<keyword evidence="5" id="KW-1185">Reference proteome</keyword>
<keyword evidence="2" id="KW-0808">Transferase</keyword>
<dbReference type="InterPro" id="IPR002629">
    <property type="entry name" value="Met_Synth_C/arc"/>
</dbReference>
<evidence type="ECO:0000259" key="1">
    <source>
        <dbReference type="Pfam" id="PF01717"/>
    </source>
</evidence>
<evidence type="ECO:0000313" key="5">
    <source>
        <dbReference type="Proteomes" id="UP001341297"/>
    </source>
</evidence>
<dbReference type="CDD" id="cd03311">
    <property type="entry name" value="CIMS_C_terminal_like"/>
    <property type="match status" value="1"/>
</dbReference>
<dbReference type="Proteomes" id="UP001341297">
    <property type="component" value="Unassembled WGS sequence"/>
</dbReference>
<name>A0A0J6ECD4_9BACI</name>
<dbReference type="EC" id="2.1.1.14" evidence="2 3"/>
<protein>
    <submittedName>
        <fullName evidence="3">5-methyltetrahydropteroyltriglutamate--homocysteine S-methyltransferase</fullName>
    </submittedName>
    <submittedName>
        <fullName evidence="2">5-methyltetrahydropteroyltriglutamate--homocysteine methyltransferase</fullName>
        <ecNumber evidence="2 3">2.1.1.14</ecNumber>
    </submittedName>
</protein>
<evidence type="ECO:0000313" key="2">
    <source>
        <dbReference type="EMBL" id="KRT90041.1"/>
    </source>
</evidence>
<organism evidence="2 4">
    <name type="scientific">Bacillus glycinifermentans</name>
    <dbReference type="NCBI Taxonomy" id="1664069"/>
    <lineage>
        <taxon>Bacteria</taxon>
        <taxon>Bacillati</taxon>
        <taxon>Bacillota</taxon>
        <taxon>Bacilli</taxon>
        <taxon>Bacillales</taxon>
        <taxon>Bacillaceae</taxon>
        <taxon>Bacillus</taxon>
    </lineage>
</organism>
<evidence type="ECO:0000313" key="3">
    <source>
        <dbReference type="EMBL" id="MEC0483722.1"/>
    </source>
</evidence>
<gene>
    <name evidence="2" type="ORF">AB447_205520</name>
    <name evidence="3" type="ORF">P8828_02510</name>
</gene>
<dbReference type="RefSeq" id="WP_048354231.1">
    <property type="nucleotide sequence ID" value="NZ_CP023481.1"/>
</dbReference>
<evidence type="ECO:0000313" key="4">
    <source>
        <dbReference type="Proteomes" id="UP000036168"/>
    </source>
</evidence>
<dbReference type="PANTHER" id="PTHR43844:SF1">
    <property type="entry name" value="METHIONINE SYNTHASE"/>
    <property type="match status" value="1"/>
</dbReference>
<reference evidence="2" key="2">
    <citation type="submission" date="2015-10" db="EMBL/GenBank/DDBJ databases">
        <authorList>
            <person name="Gilbert D.G."/>
        </authorList>
    </citation>
    <scope>NUCLEOTIDE SEQUENCE</scope>
    <source>
        <strain evidence="2">GO-13</strain>
    </source>
</reference>
<reference evidence="2 4" key="1">
    <citation type="journal article" date="2015" name="Int. J. Syst. Evol. Microbiol.">
        <title>Bacillus glycinifermentans sp. nov., isolated from fermented soybean paste.</title>
        <authorList>
            <person name="Kim S.J."/>
            <person name="Dunlap C.A."/>
            <person name="Kwon S.W."/>
            <person name="Rooney A.P."/>
        </authorList>
    </citation>
    <scope>NUCLEOTIDE SEQUENCE [LARGE SCALE GENOMIC DNA]</scope>
    <source>
        <strain evidence="2 4">GO-13</strain>
    </source>
</reference>
<dbReference type="Proteomes" id="UP000036168">
    <property type="component" value="Unassembled WGS sequence"/>
</dbReference>
<proteinExistence type="predicted"/>
<dbReference type="PANTHER" id="PTHR43844">
    <property type="entry name" value="METHIONINE SYNTHASE"/>
    <property type="match status" value="1"/>
</dbReference>
<keyword evidence="2" id="KW-0489">Methyltransferase</keyword>
<dbReference type="STRING" id="1664069.BGLY_4581"/>
<dbReference type="OrthoDB" id="6430685at2"/>
<dbReference type="GO" id="GO:0003871">
    <property type="term" value="F:5-methyltetrahydropteroyltriglutamate-homocysteine S-methyltransferase activity"/>
    <property type="evidence" value="ECO:0007669"/>
    <property type="project" value="UniProtKB-EC"/>
</dbReference>
<accession>A0A0J6EQM1</accession>
<comment type="caution">
    <text evidence="2">The sequence shown here is derived from an EMBL/GenBank/DDBJ whole genome shotgun (WGS) entry which is preliminary data.</text>
</comment>
<dbReference type="PATRIC" id="fig|1664069.3.peg.2832"/>
<dbReference type="EMBL" id="JARRTL010000006">
    <property type="protein sequence ID" value="MEC0483722.1"/>
    <property type="molecule type" value="Genomic_DNA"/>
</dbReference>
<dbReference type="GO" id="GO:0032259">
    <property type="term" value="P:methylation"/>
    <property type="evidence" value="ECO:0007669"/>
    <property type="project" value="UniProtKB-KW"/>
</dbReference>
<dbReference type="InterPro" id="IPR038071">
    <property type="entry name" value="UROD/MetE-like_sf"/>
</dbReference>
<reference evidence="3 5" key="3">
    <citation type="submission" date="2023-03" db="EMBL/GenBank/DDBJ databases">
        <title>Agriculturally important microbes genome sequencing.</title>
        <authorList>
            <person name="Dunlap C."/>
        </authorList>
    </citation>
    <scope>NUCLEOTIDE SEQUENCE [LARGE SCALE GENOMIC DNA]</scope>
    <source>
        <strain evidence="3 5">CBP-3203</strain>
    </source>
</reference>
<dbReference type="AlphaFoldDB" id="A0A0J6ECD4"/>
<dbReference type="GO" id="GO:0009086">
    <property type="term" value="P:methionine biosynthetic process"/>
    <property type="evidence" value="ECO:0007669"/>
    <property type="project" value="InterPro"/>
</dbReference>
<dbReference type="Pfam" id="PF01717">
    <property type="entry name" value="Meth_synt_2"/>
    <property type="match status" value="1"/>
</dbReference>
<sequence length="376" mass="43009">MTQSTDVLQQTPGRKIGPFRADQVGSLLRSEPVKKARLQKANGEITAEQLREVENEEIKRIVEKQKEIGLKAVTDGEFRRSWWHFDFLEGLDGVEGFVADKGIQFHNVVTKPRGIKVTSKVDFTNHPMLEDYKFLHSIAGTHTPKMTIPSPNMLFFRGKLEESPYEDLDEFHHDVAQAYKKAIRAFYDAGCRYLQLDDTAWSVFFSEKGHEQIKAFGRQPDELRQSFANTINEAIEGRPDDLTVTMHICRGNFQSTWVAEGGYDAAAETIFDGLNLDGLFLEFDDERSGGFEPLRFVKRKDLQIVLGLITSKFGELENPDDIKRRIEEASRYADLNQLCLSPQCGFASTEEGNLLTEEQQWEKLRHVIEIAEDVWK</sequence>
<feature type="domain" description="Cobalamin-independent methionine synthase MetE C-terminal/archaeal" evidence="1">
    <location>
        <begin position="23"/>
        <end position="351"/>
    </location>
</feature>